<reference evidence="1 2" key="1">
    <citation type="submission" date="2022-06" db="EMBL/GenBank/DDBJ databases">
        <title>Genomic Encyclopedia of Archaeal and Bacterial Type Strains, Phase II (KMG-II): from individual species to whole genera.</title>
        <authorList>
            <person name="Goeker M."/>
        </authorList>
    </citation>
    <scope>NUCLEOTIDE SEQUENCE [LARGE SCALE GENOMIC DNA]</scope>
    <source>
        <strain evidence="1 2">DSM 44255</strain>
    </source>
</reference>
<gene>
    <name evidence="1" type="ORF">LV75_003364</name>
</gene>
<comment type="caution">
    <text evidence="1">The sequence shown here is derived from an EMBL/GenBank/DDBJ whole genome shotgun (WGS) entry which is preliminary data.</text>
</comment>
<protein>
    <submittedName>
        <fullName evidence="1">Uncharacterized protein</fullName>
    </submittedName>
</protein>
<organism evidence="1 2">
    <name type="scientific">Actinokineospora diospyrosa</name>
    <dbReference type="NCBI Taxonomy" id="103728"/>
    <lineage>
        <taxon>Bacteria</taxon>
        <taxon>Bacillati</taxon>
        <taxon>Actinomycetota</taxon>
        <taxon>Actinomycetes</taxon>
        <taxon>Pseudonocardiales</taxon>
        <taxon>Pseudonocardiaceae</taxon>
        <taxon>Actinokineospora</taxon>
    </lineage>
</organism>
<evidence type="ECO:0000313" key="2">
    <source>
        <dbReference type="Proteomes" id="UP001205185"/>
    </source>
</evidence>
<sequence length="153" mass="16678">MVKKLGELFIESQGEPLEVDGQLVHMAYELPDPVDGDRLRVRFEGVAGPHRQGLVVSASGGKLEVVGQRHPEVVLWTDTTPPEVSLTVHRAKGSKPLRVMMWNTWVDGMDIEQAWIGNSGIVIDSDGPAVFLRCSNGYGEPSFTDLVVAVSRG</sequence>
<name>A0ABT1IDY7_9PSEU</name>
<proteinExistence type="predicted"/>
<keyword evidence="2" id="KW-1185">Reference proteome</keyword>
<dbReference type="RefSeq" id="WP_253887820.1">
    <property type="nucleotide sequence ID" value="NZ_BAAAVB010000013.1"/>
</dbReference>
<evidence type="ECO:0000313" key="1">
    <source>
        <dbReference type="EMBL" id="MCP2270852.1"/>
    </source>
</evidence>
<dbReference type="EMBL" id="JAMTCO010000008">
    <property type="protein sequence ID" value="MCP2270852.1"/>
    <property type="molecule type" value="Genomic_DNA"/>
</dbReference>
<dbReference type="Proteomes" id="UP001205185">
    <property type="component" value="Unassembled WGS sequence"/>
</dbReference>
<accession>A0ABT1IDY7</accession>